<dbReference type="GO" id="GO:0030488">
    <property type="term" value="P:tRNA methylation"/>
    <property type="evidence" value="ECO:0000318"/>
    <property type="project" value="GO_Central"/>
</dbReference>
<dbReference type="PRINTS" id="PR02008">
    <property type="entry name" value="RCMTFAMILY"/>
</dbReference>
<organism evidence="6 7">
    <name type="scientific">Pristionchus pacificus</name>
    <name type="common">Parasitic nematode worm</name>
    <dbReference type="NCBI Taxonomy" id="54126"/>
    <lineage>
        <taxon>Eukaryota</taxon>
        <taxon>Metazoa</taxon>
        <taxon>Ecdysozoa</taxon>
        <taxon>Nematoda</taxon>
        <taxon>Chromadorea</taxon>
        <taxon>Rhabditida</taxon>
        <taxon>Rhabditina</taxon>
        <taxon>Diplogasteromorpha</taxon>
        <taxon>Diplogasteroidea</taxon>
        <taxon>Neodiplogasteridae</taxon>
        <taxon>Pristionchus</taxon>
    </lineage>
</organism>
<sequence length="809" mass="92279">MGKFRNKKNFKNRSKSNGQWTQDRVVGFTKTNDKLFDFYKKQGLIPAGEWDQFVETLKNDLPVSFRIQGCHKYDGAYQTPMSRSEVRSHPTHAALHNFLVTEAELGSVTRQEAVSMIPPLLLKPEAHHHVLDVCAAPGSKTMQLIEMQHETDPNPSGFIIANDVDKKRSYLLCHQVLKRMKSANCVVICEDGALMPNLKAADDSVLKFDRVLCEVICSGDGTLRKNPDIWPKWTPQEGLGLHKLQLSIARRSVQQLKVGGLLVYSTCSVNPMEDEAVVAQLLREAKGALRLVDAHPRLPGLKASRGVSQWKVFDRDMNEYATTADIPTEGPLTRALTASMWPPSEEEAKEMNLHHVMRLPPHQQDTGGFFVALIERVAEDAEDEERRVGARYGGGYLFVEIRKKYSARKAWAKKSKKCRSEMRVGCAVWGGDRARLVFDSATVGSEKSYFAPHDSGFMVQNVLMKFENFKLVVTEGNLKVVASVLCWCGRFPGFVSFEQVEMFSSVFGASSDEEEEEEDEVQEGILAFPNEVIARIFSHLCIADRLNAAAMNRRLNDIEKRGKYHTKKLHIEMEVRFNWKTFRDRALYPEDGNEYKYHLLNEFEDLACLERVFKNTTFDAIHVHFHLDRPIYRRLMEMIRDCDATDLSMEIEDRNESLGDSTHYDIVLLDLVMTRKVVVFKSHCRAKLLERGFMRVYSAIMTRSIPPLESLEIHGYACRFVLDSIGFRIGSVGSPESLWAHDTTQYLVFVSDDTALFIFNKHVLIRVPSGYDPNPSSLLFTIYDEEKVKKEIAEIGSRDDFVQRWVHQL</sequence>
<keyword evidence="4 5" id="KW-0694">RNA-binding</keyword>
<keyword evidence="2 5" id="KW-0808">Transferase</keyword>
<evidence type="ECO:0000313" key="6">
    <source>
        <dbReference type="EnsemblMetazoa" id="PPA04914.1"/>
    </source>
</evidence>
<dbReference type="InterPro" id="IPR001810">
    <property type="entry name" value="F-box_dom"/>
</dbReference>
<accession>A0A8R1Y7N0</accession>
<comment type="caution">
    <text evidence="5">Lacks conserved residue(s) required for the propagation of feature annotation.</text>
</comment>
<feature type="active site" description="Nucleophile" evidence="5">
    <location>
        <position position="267"/>
    </location>
</feature>
<comment type="similarity">
    <text evidence="5">Belongs to the class I-like SAM-binding methyltransferase superfamily. RsmB/NOP family.</text>
</comment>
<dbReference type="CDD" id="cd09917">
    <property type="entry name" value="F-box_SF"/>
    <property type="match status" value="1"/>
</dbReference>
<dbReference type="OrthoDB" id="16281at2759"/>
<feature type="binding site" evidence="5">
    <location>
        <position position="191"/>
    </location>
    <ligand>
        <name>S-adenosyl-L-methionine</name>
        <dbReference type="ChEBI" id="CHEBI:59789"/>
    </ligand>
</feature>
<dbReference type="PROSITE" id="PS51686">
    <property type="entry name" value="SAM_MT_RSMB_NOP"/>
    <property type="match status" value="1"/>
</dbReference>
<dbReference type="GO" id="GO:0016428">
    <property type="term" value="F:tRNA (cytidine-5-)-methyltransferase activity"/>
    <property type="evidence" value="ECO:0000318"/>
    <property type="project" value="GO_Central"/>
</dbReference>
<dbReference type="InterPro" id="IPR001678">
    <property type="entry name" value="MeTrfase_RsmB-F_NOP2_dom"/>
</dbReference>
<keyword evidence="3 5" id="KW-0949">S-adenosyl-L-methionine</keyword>
<dbReference type="GO" id="GO:0005634">
    <property type="term" value="C:nucleus"/>
    <property type="evidence" value="ECO:0000318"/>
    <property type="project" value="GO_Central"/>
</dbReference>
<evidence type="ECO:0000256" key="1">
    <source>
        <dbReference type="ARBA" id="ARBA00022603"/>
    </source>
</evidence>
<feature type="binding site" evidence="5">
    <location>
        <begin position="134"/>
        <end position="140"/>
    </location>
    <ligand>
        <name>S-adenosyl-L-methionine</name>
        <dbReference type="ChEBI" id="CHEBI:59789"/>
    </ligand>
</feature>
<keyword evidence="7" id="KW-1185">Reference proteome</keyword>
<dbReference type="GO" id="GO:0000049">
    <property type="term" value="F:tRNA binding"/>
    <property type="evidence" value="ECO:0000318"/>
    <property type="project" value="GO_Central"/>
</dbReference>
<dbReference type="GO" id="GO:0005737">
    <property type="term" value="C:cytoplasm"/>
    <property type="evidence" value="ECO:0000318"/>
    <property type="project" value="GO_Central"/>
</dbReference>
<dbReference type="PANTHER" id="PTHR22808">
    <property type="entry name" value="NCL1 YEAST -RELATED NOL1/NOP2/FMU SUN DOMAIN-CONTAINING"/>
    <property type="match status" value="1"/>
</dbReference>
<dbReference type="AlphaFoldDB" id="A0A2A6CEU5"/>
<evidence type="ECO:0000256" key="4">
    <source>
        <dbReference type="ARBA" id="ARBA00022884"/>
    </source>
</evidence>
<evidence type="ECO:0000313" key="7">
    <source>
        <dbReference type="Proteomes" id="UP000005239"/>
    </source>
</evidence>
<dbReference type="SMART" id="SM00256">
    <property type="entry name" value="FBOX"/>
    <property type="match status" value="1"/>
</dbReference>
<feature type="binding site" evidence="5">
    <location>
        <position position="163"/>
    </location>
    <ligand>
        <name>S-adenosyl-L-methionine</name>
        <dbReference type="ChEBI" id="CHEBI:59789"/>
    </ligand>
</feature>
<dbReference type="Proteomes" id="UP000005239">
    <property type="component" value="Unassembled WGS sequence"/>
</dbReference>
<evidence type="ECO:0000256" key="2">
    <source>
        <dbReference type="ARBA" id="ARBA00022679"/>
    </source>
</evidence>
<evidence type="ECO:0000256" key="3">
    <source>
        <dbReference type="ARBA" id="ARBA00022691"/>
    </source>
</evidence>
<accession>A0A2A6CEU5</accession>
<dbReference type="InterPro" id="IPR029063">
    <property type="entry name" value="SAM-dependent_MTases_sf"/>
</dbReference>
<dbReference type="PROSITE" id="PS50181">
    <property type="entry name" value="FBOX"/>
    <property type="match status" value="1"/>
</dbReference>
<dbReference type="Pfam" id="PF01189">
    <property type="entry name" value="Methyltr_RsmB-F"/>
    <property type="match status" value="1"/>
</dbReference>
<dbReference type="EnsemblMetazoa" id="PPA04914.1">
    <property type="protein sequence ID" value="PPA04914.1"/>
    <property type="gene ID" value="WBGene00094468"/>
</dbReference>
<dbReference type="PANTHER" id="PTHR22808:SF1">
    <property type="entry name" value="RNA CYTOSINE-C(5)-METHYLTRANSFERASE NSUN2-RELATED"/>
    <property type="match status" value="1"/>
</dbReference>
<dbReference type="InterPro" id="IPR049560">
    <property type="entry name" value="MeTrfase_RsmB-F_NOP2_cat"/>
</dbReference>
<name>A0A2A6CEU5_PRIPA</name>
<dbReference type="Gene3D" id="3.40.50.150">
    <property type="entry name" value="Vaccinia Virus protein VP39"/>
    <property type="match status" value="1"/>
</dbReference>
<proteinExistence type="inferred from homology"/>
<evidence type="ECO:0000256" key="5">
    <source>
        <dbReference type="PROSITE-ProRule" id="PRU01023"/>
    </source>
</evidence>
<keyword evidence="1 5" id="KW-0489">Methyltransferase</keyword>
<dbReference type="SUPFAM" id="SSF53335">
    <property type="entry name" value="S-adenosyl-L-methionine-dependent methyltransferases"/>
    <property type="match status" value="1"/>
</dbReference>
<reference evidence="6" key="2">
    <citation type="submission" date="2022-06" db="UniProtKB">
        <authorList>
            <consortium name="EnsemblMetazoa"/>
        </authorList>
    </citation>
    <scope>IDENTIFICATION</scope>
    <source>
        <strain evidence="6">PS312</strain>
    </source>
</reference>
<gene>
    <name evidence="6" type="primary">WBGene00094468</name>
</gene>
<reference evidence="7" key="1">
    <citation type="journal article" date="2008" name="Nat. Genet.">
        <title>The Pristionchus pacificus genome provides a unique perspective on nematode lifestyle and parasitism.</title>
        <authorList>
            <person name="Dieterich C."/>
            <person name="Clifton S.W."/>
            <person name="Schuster L.N."/>
            <person name="Chinwalla A."/>
            <person name="Delehaunty K."/>
            <person name="Dinkelacker I."/>
            <person name="Fulton L."/>
            <person name="Fulton R."/>
            <person name="Godfrey J."/>
            <person name="Minx P."/>
            <person name="Mitreva M."/>
            <person name="Roeseler W."/>
            <person name="Tian H."/>
            <person name="Witte H."/>
            <person name="Yang S.P."/>
            <person name="Wilson R.K."/>
            <person name="Sommer R.J."/>
        </authorList>
    </citation>
    <scope>NUCLEOTIDE SEQUENCE [LARGE SCALE GENOMIC DNA]</scope>
    <source>
        <strain evidence="7">PS312</strain>
    </source>
</reference>
<dbReference type="InterPro" id="IPR023267">
    <property type="entry name" value="RCMT"/>
</dbReference>
<protein>
    <submittedName>
        <fullName evidence="6">Uncharacterized protein</fullName>
    </submittedName>
</protein>